<dbReference type="PANTHER" id="PTHR11476:SF7">
    <property type="entry name" value="HISTIDINE--TRNA LIGASE"/>
    <property type="match status" value="1"/>
</dbReference>
<accession>V9TVT8</accession>
<gene>
    <name evidence="10 13" type="primary">hisS</name>
    <name evidence="13" type="ORF">P856_219</name>
</gene>
<comment type="catalytic activity">
    <reaction evidence="9 10">
        <text>tRNA(His) + L-histidine + ATP = L-histidyl-tRNA(His) + AMP + diphosphate + H(+)</text>
        <dbReference type="Rhea" id="RHEA:17313"/>
        <dbReference type="Rhea" id="RHEA-COMP:9665"/>
        <dbReference type="Rhea" id="RHEA-COMP:9689"/>
        <dbReference type="ChEBI" id="CHEBI:15378"/>
        <dbReference type="ChEBI" id="CHEBI:30616"/>
        <dbReference type="ChEBI" id="CHEBI:33019"/>
        <dbReference type="ChEBI" id="CHEBI:57595"/>
        <dbReference type="ChEBI" id="CHEBI:78442"/>
        <dbReference type="ChEBI" id="CHEBI:78527"/>
        <dbReference type="ChEBI" id="CHEBI:456215"/>
        <dbReference type="EC" id="6.1.1.21"/>
    </reaction>
</comment>
<dbReference type="InterPro" id="IPR015807">
    <property type="entry name" value="His-tRNA-ligase"/>
</dbReference>
<dbReference type="InterPro" id="IPR045864">
    <property type="entry name" value="aa-tRNA-synth_II/BPL/LPL"/>
</dbReference>
<dbReference type="Proteomes" id="UP000018700">
    <property type="component" value="Chromosome"/>
</dbReference>
<dbReference type="InterPro" id="IPR006195">
    <property type="entry name" value="aa-tRNA-synth_II"/>
</dbReference>
<dbReference type="CDD" id="cd00859">
    <property type="entry name" value="HisRS_anticodon"/>
    <property type="match status" value="1"/>
</dbReference>
<keyword evidence="4 10" id="KW-0436">Ligase</keyword>
<feature type="binding site" evidence="11">
    <location>
        <begin position="86"/>
        <end position="88"/>
    </location>
    <ligand>
        <name>L-histidine</name>
        <dbReference type="ChEBI" id="CHEBI:57595"/>
    </ligand>
</feature>
<dbReference type="InterPro" id="IPR041715">
    <property type="entry name" value="HisRS-like_core"/>
</dbReference>
<dbReference type="PROSITE" id="PS50862">
    <property type="entry name" value="AA_TRNA_LIGASE_II"/>
    <property type="match status" value="1"/>
</dbReference>
<dbReference type="InterPro" id="IPR004154">
    <property type="entry name" value="Anticodon-bd"/>
</dbReference>
<keyword evidence="6 10" id="KW-0067">ATP-binding</keyword>
<dbReference type="HAMAP" id="MF_00127">
    <property type="entry name" value="His_tRNA_synth"/>
    <property type="match status" value="1"/>
</dbReference>
<evidence type="ECO:0000256" key="1">
    <source>
        <dbReference type="ARBA" id="ARBA00008226"/>
    </source>
</evidence>
<evidence type="ECO:0000256" key="3">
    <source>
        <dbReference type="ARBA" id="ARBA00022490"/>
    </source>
</evidence>
<proteinExistence type="inferred from homology"/>
<dbReference type="OrthoDB" id="9800814at2"/>
<dbReference type="GO" id="GO:0005524">
    <property type="term" value="F:ATP binding"/>
    <property type="evidence" value="ECO:0007669"/>
    <property type="project" value="UniProtKB-UniRule"/>
</dbReference>
<feature type="binding site" evidence="11">
    <location>
        <position position="288"/>
    </location>
    <ligand>
        <name>L-histidine</name>
        <dbReference type="ChEBI" id="CHEBI:57595"/>
    </ligand>
</feature>
<dbReference type="RefSeq" id="WP_025300333.1">
    <property type="nucleotide sequence ID" value="NZ_CP006745.1"/>
</dbReference>
<evidence type="ECO:0000256" key="10">
    <source>
        <dbReference type="HAMAP-Rule" id="MF_00127"/>
    </source>
</evidence>
<dbReference type="PANTHER" id="PTHR11476">
    <property type="entry name" value="HISTIDYL-TRNA SYNTHETASE"/>
    <property type="match status" value="1"/>
</dbReference>
<keyword evidence="7 10" id="KW-0648">Protein biosynthesis</keyword>
<evidence type="ECO:0000256" key="11">
    <source>
        <dbReference type="PIRSR" id="PIRSR001549-1"/>
    </source>
</evidence>
<feature type="binding site" evidence="11">
    <location>
        <position position="130"/>
    </location>
    <ligand>
        <name>L-histidine</name>
        <dbReference type="ChEBI" id="CHEBI:57595"/>
    </ligand>
</feature>
<dbReference type="EC" id="6.1.1.21" evidence="10"/>
<dbReference type="KEGG" id="efk:P856_219"/>
<dbReference type="GO" id="GO:0004821">
    <property type="term" value="F:histidine-tRNA ligase activity"/>
    <property type="evidence" value="ECO:0007669"/>
    <property type="project" value="UniProtKB-UniRule"/>
</dbReference>
<evidence type="ECO:0000256" key="7">
    <source>
        <dbReference type="ARBA" id="ARBA00022917"/>
    </source>
</evidence>
<reference evidence="13 14" key="1">
    <citation type="journal article" date="2013" name="PLoS ONE">
        <title>Bacterial endosymbiosis in a chordate host: long-term co-evolution and conservation of secondary metabolism.</title>
        <authorList>
            <person name="Kwan J.C."/>
            <person name="Schmidt E.W."/>
        </authorList>
    </citation>
    <scope>NUCLEOTIDE SEQUENCE [LARGE SCALE GENOMIC DNA]</scope>
    <source>
        <strain evidence="14">faulkneri L5</strain>
    </source>
</reference>
<evidence type="ECO:0000256" key="8">
    <source>
        <dbReference type="ARBA" id="ARBA00023146"/>
    </source>
</evidence>
<dbReference type="Pfam" id="PF13393">
    <property type="entry name" value="tRNA-synt_His"/>
    <property type="match status" value="1"/>
</dbReference>
<dbReference type="InterPro" id="IPR004516">
    <property type="entry name" value="HisRS/HisZ"/>
</dbReference>
<dbReference type="Pfam" id="PF03129">
    <property type="entry name" value="HGTP_anticodon"/>
    <property type="match status" value="1"/>
</dbReference>
<evidence type="ECO:0000256" key="9">
    <source>
        <dbReference type="ARBA" id="ARBA00047639"/>
    </source>
</evidence>
<dbReference type="Gene3D" id="3.40.50.800">
    <property type="entry name" value="Anticodon-binding domain"/>
    <property type="match status" value="1"/>
</dbReference>
<dbReference type="SUPFAM" id="SSF52954">
    <property type="entry name" value="Class II aaRS ABD-related"/>
    <property type="match status" value="1"/>
</dbReference>
<dbReference type="GO" id="GO:0006427">
    <property type="term" value="P:histidyl-tRNA aminoacylation"/>
    <property type="evidence" value="ECO:0007669"/>
    <property type="project" value="UniProtKB-UniRule"/>
</dbReference>
<evidence type="ECO:0000313" key="13">
    <source>
        <dbReference type="EMBL" id="AHC73450.1"/>
    </source>
</evidence>
<dbReference type="EMBL" id="CP006745">
    <property type="protein sequence ID" value="AHC73450.1"/>
    <property type="molecule type" value="Genomic_DNA"/>
</dbReference>
<dbReference type="InterPro" id="IPR033656">
    <property type="entry name" value="HisRS_anticodon"/>
</dbReference>
<name>V9TVT8_9PROT</name>
<dbReference type="AlphaFoldDB" id="V9TVT8"/>
<keyword evidence="5 10" id="KW-0547">Nucleotide-binding</keyword>
<dbReference type="eggNOG" id="COG0124">
    <property type="taxonomic scope" value="Bacteria"/>
</dbReference>
<evidence type="ECO:0000256" key="4">
    <source>
        <dbReference type="ARBA" id="ARBA00022598"/>
    </source>
</evidence>
<comment type="subunit">
    <text evidence="2 10">Homodimer.</text>
</comment>
<dbReference type="STRING" id="1401328.P856_219"/>
<dbReference type="HOGENOM" id="CLU_025113_3_0_5"/>
<feature type="binding site" evidence="11">
    <location>
        <position position="116"/>
    </location>
    <ligand>
        <name>L-histidine</name>
        <dbReference type="ChEBI" id="CHEBI:57595"/>
    </ligand>
</feature>
<organism evidence="13 14">
    <name type="scientific">Candidatus Endolissoclinum faulkneri L5</name>
    <dbReference type="NCBI Taxonomy" id="1401328"/>
    <lineage>
        <taxon>Bacteria</taxon>
        <taxon>Pseudomonadati</taxon>
        <taxon>Pseudomonadota</taxon>
        <taxon>Alphaproteobacteria</taxon>
        <taxon>Rhodospirillales</taxon>
        <taxon>Rhodospirillaceae</taxon>
        <taxon>Candidatus Endolissoclinum</taxon>
    </lineage>
</organism>
<dbReference type="CDD" id="cd00773">
    <property type="entry name" value="HisRS-like_core"/>
    <property type="match status" value="1"/>
</dbReference>
<dbReference type="GO" id="GO:0005737">
    <property type="term" value="C:cytoplasm"/>
    <property type="evidence" value="ECO:0007669"/>
    <property type="project" value="UniProtKB-SubCell"/>
</dbReference>
<dbReference type="PIRSF" id="PIRSF001549">
    <property type="entry name" value="His-tRNA_synth"/>
    <property type="match status" value="1"/>
</dbReference>
<dbReference type="Gene3D" id="3.30.930.10">
    <property type="entry name" value="Bira Bifunctional Protein, Domain 2"/>
    <property type="match status" value="1"/>
</dbReference>
<feature type="binding site" evidence="11">
    <location>
        <position position="134"/>
    </location>
    <ligand>
        <name>L-histidine</name>
        <dbReference type="ChEBI" id="CHEBI:57595"/>
    </ligand>
</feature>
<comment type="similarity">
    <text evidence="1 10">Belongs to the class-II aminoacyl-tRNA synthetase family.</text>
</comment>
<keyword evidence="8 10" id="KW-0030">Aminoacyl-tRNA synthetase</keyword>
<keyword evidence="3 10" id="KW-0963">Cytoplasm</keyword>
<evidence type="ECO:0000313" key="14">
    <source>
        <dbReference type="Proteomes" id="UP000018700"/>
    </source>
</evidence>
<dbReference type="SUPFAM" id="SSF55681">
    <property type="entry name" value="Class II aaRS and biotin synthetases"/>
    <property type="match status" value="1"/>
</dbReference>
<dbReference type="InterPro" id="IPR036621">
    <property type="entry name" value="Anticodon-bd_dom_sf"/>
</dbReference>
<comment type="subcellular location">
    <subcellularLocation>
        <location evidence="10">Cytoplasm</location>
    </subcellularLocation>
</comment>
<evidence type="ECO:0000256" key="6">
    <source>
        <dbReference type="ARBA" id="ARBA00022840"/>
    </source>
</evidence>
<dbReference type="PATRIC" id="fig|1401328.3.peg.210"/>
<protein>
    <recommendedName>
        <fullName evidence="10">Histidine--tRNA ligase</fullName>
        <ecNumber evidence="10">6.1.1.21</ecNumber>
    </recommendedName>
    <alternativeName>
        <fullName evidence="10">Histidyl-tRNA synthetase</fullName>
        <shortName evidence="10">HisRS</shortName>
    </alternativeName>
</protein>
<feature type="domain" description="Aminoacyl-transfer RNA synthetases class-II family profile" evidence="12">
    <location>
        <begin position="28"/>
        <end position="360"/>
    </location>
</feature>
<evidence type="ECO:0000256" key="5">
    <source>
        <dbReference type="ARBA" id="ARBA00022741"/>
    </source>
</evidence>
<sequence>MIRPRSISGMRELLPAEQITFNHYRDIVRKHFELTGALPLRTSAFELREVIAAKEEVNNSNIEKQIYGVHRLAASNNETDFALRFDLTIPMARFVAQHASKLIFPFRRYQIQPVWRGERAQSGRYREFIQCDIDIIGDQTLNLINDAELPIIIDSIFKDMNIGPFQIRMSNRKLLGGLLLNTGIPASSIANALRLIDKIEKVGQDEIRKQFFQKYKLKDKQVDLIIAYTSLRGPADEVIDKLLTLVAQSHKTNETYMIGIKELTTVSKIVYSLGLTPNSFILDLSVARGLSYYTGTVYETTLTNHPTIGSICSGGRYDNLANLYSNRKLPGVGMSIGLTRLIIHLMDQGLLQQEKPNIAPVLIIVFNPSHLGRYLSIARTLRQAGIATEIATEHAKVSQQFKYADRKGFRLAIIAGEKEFISGIYQVKDMTTRSQILVNNAKLVETIRKILAY</sequence>
<keyword evidence="14" id="KW-1185">Reference proteome</keyword>
<evidence type="ECO:0000259" key="12">
    <source>
        <dbReference type="PROSITE" id="PS50862"/>
    </source>
</evidence>
<dbReference type="NCBIfam" id="TIGR00442">
    <property type="entry name" value="hisS"/>
    <property type="match status" value="1"/>
</dbReference>
<evidence type="ECO:0000256" key="2">
    <source>
        <dbReference type="ARBA" id="ARBA00011738"/>
    </source>
</evidence>
<feature type="binding site" evidence="11">
    <location>
        <begin position="292"/>
        <end position="293"/>
    </location>
    <ligand>
        <name>L-histidine</name>
        <dbReference type="ChEBI" id="CHEBI:57595"/>
    </ligand>
</feature>